<evidence type="ECO:0000313" key="1">
    <source>
        <dbReference type="EMBL" id="OOR70927.1"/>
    </source>
</evidence>
<feature type="non-terminal residue" evidence="1">
    <location>
        <position position="371"/>
    </location>
</feature>
<dbReference type="EMBL" id="MUAU01000309">
    <property type="protein sequence ID" value="OOR70927.1"/>
    <property type="molecule type" value="Genomic_DNA"/>
</dbReference>
<proteinExistence type="predicted"/>
<dbReference type="NCBIfam" id="NF038110">
    <property type="entry name" value="Lys_methyl_FliB"/>
    <property type="match status" value="1"/>
</dbReference>
<protein>
    <recommendedName>
        <fullName evidence="3">Lysine-N-methylase</fullName>
    </recommendedName>
</protein>
<comment type="caution">
    <text evidence="1">The sequence shown here is derived from an EMBL/GenBank/DDBJ whole genome shotgun (WGS) entry which is preliminary data.</text>
</comment>
<sequence>MKQNFFTSKYTSQFSCIGSKCEDNCCQGDWGVFISKEEYEGYQKLDSENATNLLQYMEKNDNAISNGAYATIQFNSAGRCSFLTEEKLCQIQLDHGLHTLCDTCKTYPRVIQKVQHSYYETCHLSCPEVARLVLLANTPFDWITSIDSNLKTTFVGSSDIDRNLNYVKKMHKHITYFLTQKEYALTQRIRLIGIFVNRFCHALQNNIGTNKAMKLAQKQINIDLKNKNENMFDLKISLLLHVILKIENALQSHDVSPRFEECLQLFKEGMKIKQGETVNQNDFLQIYKHNYDAYYQPFFTKHEQMLENYCSYYFQHQLFPYDGNILARNFLIFNIEFSILKLILVGISASHIGLNEDIIIQLFQSYSKIFQ</sequence>
<evidence type="ECO:0008006" key="3">
    <source>
        <dbReference type="Google" id="ProtNLM"/>
    </source>
</evidence>
<dbReference type="AlphaFoldDB" id="A0A9X6B2I4"/>
<gene>
    <name evidence="1" type="ORF">BLX06_33690</name>
</gene>
<dbReference type="RefSeq" id="WP_078188100.1">
    <property type="nucleotide sequence ID" value="NZ_MUAU01000309.1"/>
</dbReference>
<accession>A0A9X6B2I4</accession>
<evidence type="ECO:0000313" key="2">
    <source>
        <dbReference type="Proteomes" id="UP000190641"/>
    </source>
</evidence>
<reference evidence="1 2" key="1">
    <citation type="submission" date="2017-01" db="EMBL/GenBank/DDBJ databases">
        <title>Bacillus cereus isolates.</title>
        <authorList>
            <person name="Beno S.M."/>
        </authorList>
    </citation>
    <scope>NUCLEOTIDE SEQUENCE [LARGE SCALE GENOMIC DNA]</scope>
    <source>
        <strain evidence="1 2">FSL K6-1030</strain>
    </source>
</reference>
<name>A0A9X6B2I4_BACCE</name>
<dbReference type="Proteomes" id="UP000190641">
    <property type="component" value="Unassembled WGS sequence"/>
</dbReference>
<organism evidence="1 2">
    <name type="scientific">Bacillus cereus</name>
    <dbReference type="NCBI Taxonomy" id="1396"/>
    <lineage>
        <taxon>Bacteria</taxon>
        <taxon>Bacillati</taxon>
        <taxon>Bacillota</taxon>
        <taxon>Bacilli</taxon>
        <taxon>Bacillales</taxon>
        <taxon>Bacillaceae</taxon>
        <taxon>Bacillus</taxon>
        <taxon>Bacillus cereus group</taxon>
    </lineage>
</organism>